<feature type="compositionally biased region" description="Basic and acidic residues" evidence="1">
    <location>
        <begin position="22"/>
        <end position="73"/>
    </location>
</feature>
<dbReference type="GeneID" id="96003034"/>
<protein>
    <submittedName>
        <fullName evidence="2">Uncharacterized protein</fullName>
    </submittedName>
</protein>
<accession>A0AB34L1F3</accession>
<dbReference type="AlphaFoldDB" id="A0AB34L1F3"/>
<keyword evidence="3" id="KW-1185">Reference proteome</keyword>
<dbReference type="EMBL" id="JAAQHG020000004">
    <property type="protein sequence ID" value="KAL1589461.1"/>
    <property type="molecule type" value="Genomic_DNA"/>
</dbReference>
<evidence type="ECO:0000313" key="3">
    <source>
        <dbReference type="Proteomes" id="UP000803884"/>
    </source>
</evidence>
<evidence type="ECO:0000313" key="2">
    <source>
        <dbReference type="EMBL" id="KAL1589461.1"/>
    </source>
</evidence>
<dbReference type="RefSeq" id="XP_069232566.1">
    <property type="nucleotide sequence ID" value="XM_069370196.1"/>
</dbReference>
<reference evidence="2 3" key="1">
    <citation type="journal article" date="2020" name="Microbiol. Resour. Announc.">
        <title>Draft Genome Sequence of a Cladosporium Species Isolated from the Mesophotic Ascidian Didemnum maculosum.</title>
        <authorList>
            <person name="Gioti A."/>
            <person name="Siaperas R."/>
            <person name="Nikolaivits E."/>
            <person name="Le Goff G."/>
            <person name="Ouazzani J."/>
            <person name="Kotoulas G."/>
            <person name="Topakas E."/>
        </authorList>
    </citation>
    <scope>NUCLEOTIDE SEQUENCE [LARGE SCALE GENOMIC DNA]</scope>
    <source>
        <strain evidence="2 3">TM138-S3</strain>
    </source>
</reference>
<evidence type="ECO:0000256" key="1">
    <source>
        <dbReference type="SAM" id="MobiDB-lite"/>
    </source>
</evidence>
<comment type="caution">
    <text evidence="2">The sequence shown here is derived from an EMBL/GenBank/DDBJ whole genome shotgun (WGS) entry which is preliminary data.</text>
</comment>
<dbReference type="Proteomes" id="UP000803884">
    <property type="component" value="Unassembled WGS sequence"/>
</dbReference>
<sequence length="341" mass="37732">MPPKKKTPKAKTVNGDEMTNTVEKHSKEETNAIKDEEIKPEPESNASARKDQEADGKAPKKRGKDASTDEPRKASRRSNRSGAKSEPSKQQLLNYMISPAAAELTRPDDEIEDVQSRGEIKTYSASVLSPFEELLCAVILSRPISHRLGLRTIRTVLNDPYNFNSARSLKDAGEEKRLKSVYDARTQHKDKTAAQMGIIAEAVLDNFTSSSDKDGTELQKLRDDCGDDIGEAANQLKSHIKGLGKTGLEIFFRRVQWIWTAAFPNIDGRTADSLRMLGLPQDGSELEGLIEEHWKKLETKHLAGDGEEAKKKRAFVVLLERATGAQLEQKIDAVLNAAAEA</sequence>
<name>A0AB34L1F3_9PEZI</name>
<feature type="region of interest" description="Disordered" evidence="1">
    <location>
        <begin position="1"/>
        <end position="91"/>
    </location>
</feature>
<gene>
    <name evidence="2" type="ORF">WHR41_01590</name>
</gene>
<organism evidence="2 3">
    <name type="scientific">Cladosporium halotolerans</name>
    <dbReference type="NCBI Taxonomy" id="1052096"/>
    <lineage>
        <taxon>Eukaryota</taxon>
        <taxon>Fungi</taxon>
        <taxon>Dikarya</taxon>
        <taxon>Ascomycota</taxon>
        <taxon>Pezizomycotina</taxon>
        <taxon>Dothideomycetes</taxon>
        <taxon>Dothideomycetidae</taxon>
        <taxon>Cladosporiales</taxon>
        <taxon>Cladosporiaceae</taxon>
        <taxon>Cladosporium</taxon>
    </lineage>
</organism>
<proteinExistence type="predicted"/>